<reference evidence="1" key="1">
    <citation type="submission" date="2021-01" db="EMBL/GenBank/DDBJ databases">
        <title>A chromosome-scale assembly of European eel, Anguilla anguilla.</title>
        <authorList>
            <person name="Henkel C."/>
            <person name="Jong-Raadsen S.A."/>
            <person name="Dufour S."/>
            <person name="Weltzien F.-A."/>
            <person name="Palstra A.P."/>
            <person name="Pelster B."/>
            <person name="Spaink H.P."/>
            <person name="Van Den Thillart G.E."/>
            <person name="Jansen H."/>
            <person name="Zahm M."/>
            <person name="Klopp C."/>
            <person name="Cedric C."/>
            <person name="Louis A."/>
            <person name="Berthelot C."/>
            <person name="Parey E."/>
            <person name="Roest Crollius H."/>
            <person name="Montfort J."/>
            <person name="Robinson-Rechavi M."/>
            <person name="Bucao C."/>
            <person name="Bouchez O."/>
            <person name="Gislard M."/>
            <person name="Lluch J."/>
            <person name="Milhes M."/>
            <person name="Lampietro C."/>
            <person name="Lopez Roques C."/>
            <person name="Donnadieu C."/>
            <person name="Braasch I."/>
            <person name="Desvignes T."/>
            <person name="Postlethwait J."/>
            <person name="Bobe J."/>
            <person name="Guiguen Y."/>
            <person name="Dirks R."/>
        </authorList>
    </citation>
    <scope>NUCLEOTIDE SEQUENCE</scope>
    <source>
        <strain evidence="1">Tag_6206</strain>
        <tissue evidence="1">Liver</tissue>
    </source>
</reference>
<keyword evidence="2" id="KW-1185">Reference proteome</keyword>
<protein>
    <submittedName>
        <fullName evidence="1">Uncharacterized protein</fullName>
    </submittedName>
</protein>
<accession>A0A9D3M7E5</accession>
<dbReference type="Proteomes" id="UP001044222">
    <property type="component" value="Chromosome 9"/>
</dbReference>
<organism evidence="1 2">
    <name type="scientific">Anguilla anguilla</name>
    <name type="common">European freshwater eel</name>
    <name type="synonym">Muraena anguilla</name>
    <dbReference type="NCBI Taxonomy" id="7936"/>
    <lineage>
        <taxon>Eukaryota</taxon>
        <taxon>Metazoa</taxon>
        <taxon>Chordata</taxon>
        <taxon>Craniata</taxon>
        <taxon>Vertebrata</taxon>
        <taxon>Euteleostomi</taxon>
        <taxon>Actinopterygii</taxon>
        <taxon>Neopterygii</taxon>
        <taxon>Teleostei</taxon>
        <taxon>Anguilliformes</taxon>
        <taxon>Anguillidae</taxon>
        <taxon>Anguilla</taxon>
    </lineage>
</organism>
<dbReference type="EMBL" id="JAFIRN010000009">
    <property type="protein sequence ID" value="KAG5842155.1"/>
    <property type="molecule type" value="Genomic_DNA"/>
</dbReference>
<dbReference type="AlphaFoldDB" id="A0A9D3M7E5"/>
<sequence length="112" mass="13089">MLPFPRGPIEKHIVGLHLNFERDHHVIRKARQAQVVMLLWYRSQMQMFSLQVWTEACFHLTLPISCGKNGCEQVRRASLGLTLGVSPRQRRYQQEMKSGWVERSVNTQPTQC</sequence>
<gene>
    <name evidence="1" type="ORF">ANANG_G00174650</name>
</gene>
<name>A0A9D3M7E5_ANGAN</name>
<evidence type="ECO:0000313" key="2">
    <source>
        <dbReference type="Proteomes" id="UP001044222"/>
    </source>
</evidence>
<comment type="caution">
    <text evidence="1">The sequence shown here is derived from an EMBL/GenBank/DDBJ whole genome shotgun (WGS) entry which is preliminary data.</text>
</comment>
<evidence type="ECO:0000313" key="1">
    <source>
        <dbReference type="EMBL" id="KAG5842155.1"/>
    </source>
</evidence>
<proteinExistence type="predicted"/>